<evidence type="ECO:0000313" key="1">
    <source>
        <dbReference type="Proteomes" id="UP000887565"/>
    </source>
</evidence>
<organism evidence="1 2">
    <name type="scientific">Romanomermis culicivorax</name>
    <name type="common">Nematode worm</name>
    <dbReference type="NCBI Taxonomy" id="13658"/>
    <lineage>
        <taxon>Eukaryota</taxon>
        <taxon>Metazoa</taxon>
        <taxon>Ecdysozoa</taxon>
        <taxon>Nematoda</taxon>
        <taxon>Enoplea</taxon>
        <taxon>Dorylaimia</taxon>
        <taxon>Mermithida</taxon>
        <taxon>Mermithoidea</taxon>
        <taxon>Mermithidae</taxon>
        <taxon>Romanomermis</taxon>
    </lineage>
</organism>
<dbReference type="Proteomes" id="UP000887565">
    <property type="component" value="Unplaced"/>
</dbReference>
<name>A0A915K2V8_ROMCU</name>
<reference evidence="2" key="1">
    <citation type="submission" date="2022-11" db="UniProtKB">
        <authorList>
            <consortium name="WormBaseParasite"/>
        </authorList>
    </citation>
    <scope>IDENTIFICATION</scope>
</reference>
<sequence>MECHVPTNFVECHIFLVILESSVRAYLQQLQYKTMPGKMLLFSMNVTRCRVLGGFGRLFVEYYPDERKVNDYHFTSGATFRSATFAAGCAKKFVGHHTLTQK</sequence>
<proteinExistence type="predicted"/>
<accession>A0A915K2V8</accession>
<protein>
    <submittedName>
        <fullName evidence="2">Uncharacterized protein</fullName>
    </submittedName>
</protein>
<evidence type="ECO:0000313" key="2">
    <source>
        <dbReference type="WBParaSite" id="nRc.2.0.1.t33130-RA"/>
    </source>
</evidence>
<dbReference type="WBParaSite" id="nRc.2.0.1.t33130-RA">
    <property type="protein sequence ID" value="nRc.2.0.1.t33130-RA"/>
    <property type="gene ID" value="nRc.2.0.1.g33130"/>
</dbReference>
<keyword evidence="1" id="KW-1185">Reference proteome</keyword>
<dbReference type="AlphaFoldDB" id="A0A915K2V8"/>